<evidence type="ECO:0000259" key="1">
    <source>
        <dbReference type="Pfam" id="PF21806"/>
    </source>
</evidence>
<protein>
    <recommendedName>
        <fullName evidence="1">DUF6879 domain-containing protein</fullName>
    </recommendedName>
</protein>
<evidence type="ECO:0000313" key="3">
    <source>
        <dbReference type="Proteomes" id="UP000314251"/>
    </source>
</evidence>
<feature type="domain" description="DUF6879" evidence="1">
    <location>
        <begin position="35"/>
        <end position="109"/>
    </location>
</feature>
<gene>
    <name evidence="2" type="ORF">FH607_001340</name>
</gene>
<dbReference type="Pfam" id="PF21806">
    <property type="entry name" value="DUF6879"/>
    <property type="match status" value="1"/>
</dbReference>
<dbReference type="OrthoDB" id="3436275at2"/>
<reference evidence="2" key="1">
    <citation type="submission" date="2019-10" db="EMBL/GenBank/DDBJ databases">
        <title>Nonomuraea sp. nov., isolated from Phyllanthus amarus.</title>
        <authorList>
            <person name="Klykleung N."/>
            <person name="Tanasupawat S."/>
        </authorList>
    </citation>
    <scope>NUCLEOTIDE SEQUENCE [LARGE SCALE GENOMIC DNA]</scope>
    <source>
        <strain evidence="2">3MP-10</strain>
    </source>
</reference>
<evidence type="ECO:0000313" key="2">
    <source>
        <dbReference type="EMBL" id="KAB8171007.1"/>
    </source>
</evidence>
<accession>A0A5N6AQ79</accession>
<proteinExistence type="predicted"/>
<keyword evidence="3" id="KW-1185">Reference proteome</keyword>
<sequence length="134" mass="15704">MPEARGLRLDPACGTRLALEAYRRDFAERDGAVRDHASWKCERRQHFDERGDPSREALRRGHWDEALRLLDVERDRWLAIARQDAARGAPFSRVRVVEEPLSAYMRWEFPPTPCRPMSTRRPPCTGRSWRTVGF</sequence>
<dbReference type="RefSeq" id="WP_139665693.1">
    <property type="nucleotide sequence ID" value="NZ_VDLY02000001.1"/>
</dbReference>
<dbReference type="InterPro" id="IPR049244">
    <property type="entry name" value="DUF6879"/>
</dbReference>
<dbReference type="Proteomes" id="UP000314251">
    <property type="component" value="Unassembled WGS sequence"/>
</dbReference>
<name>A0A5N6AQ79_9ACTN</name>
<dbReference type="EMBL" id="VDLY02000001">
    <property type="protein sequence ID" value="KAB8171007.1"/>
    <property type="molecule type" value="Genomic_DNA"/>
</dbReference>
<comment type="caution">
    <text evidence="2">The sequence shown here is derived from an EMBL/GenBank/DDBJ whole genome shotgun (WGS) entry which is preliminary data.</text>
</comment>
<organism evidence="2 3">
    <name type="scientific">Streptomyces mimosae</name>
    <dbReference type="NCBI Taxonomy" id="2586635"/>
    <lineage>
        <taxon>Bacteria</taxon>
        <taxon>Bacillati</taxon>
        <taxon>Actinomycetota</taxon>
        <taxon>Actinomycetes</taxon>
        <taxon>Kitasatosporales</taxon>
        <taxon>Streptomycetaceae</taxon>
        <taxon>Streptomyces</taxon>
    </lineage>
</organism>
<dbReference type="AlphaFoldDB" id="A0A5N6AQ79"/>